<keyword evidence="2" id="KW-0677">Repeat</keyword>
<dbReference type="InterPro" id="IPR011333">
    <property type="entry name" value="SKP1/BTB/POZ_sf"/>
</dbReference>
<accession>A0A6A5B8Y9</accession>
<feature type="region of interest" description="Disordered" evidence="3">
    <location>
        <begin position="367"/>
        <end position="392"/>
    </location>
</feature>
<evidence type="ECO:0000256" key="1">
    <source>
        <dbReference type="ARBA" id="ARBA00022441"/>
    </source>
</evidence>
<sequence length="927" mass="106708">MGILPSVERKLLQHSECIGKWIEVSEEEQHENNSSSLTQNKYKTFNLDLECEGTLANHHSGVNCCGESMIRGDDRQHSKCSNPRHHLCEIKVIHTLMTNTSQQQQIKADYRYTPANPRTGGPSSLSEKLSSSCCRNHTIIPPQSLPLGIHLHKAVYLNSRIYVFGGSTRKELNSNCFLEYDVENEKWKRLSTLISSPFIDENVSYSSAQTSMTGSNANPPNPSLDHSTLNASQPSCSSSNGHNNMTPQRAVPMYLNPCFYHSLCVCKKRRKIYVFGGRTNSVVTSNNLYEFDVDKQQWNVLTPIRNNSKQEKLPKREGHSAFVRDDFLYIVAGYEYNTDQYSNEIIEINLETNTWRYLSEDYSKKAKRGGHRNTPKIATSGHTTDSDEEYNDEHDTSTMFTKVAYHCSEYCESRDELLIYGGKTREKPFGPLSNNLYVYSFKRKEWTLYKAPSLLRRKHFERDRHDNTLTTYLTYDDHRQFIMSYNKSSTIVEDRYFVICNGLINDHFDRRHYIDEMIIIDIYSNTWYKVSDGLALSIPFDSCLVYCDNYNRVYSIGGYNPCAEKPHLPNVTKLEYKITNCDYLKQYVSKISNPTFPIPFVTVTSHDRRQSFQLSQVIAMRLFGEEFGNIRCDKPIIVETPFDPSQLSDVIDYLHGSDIDFREVNDILELLEKTIKFPALGPTLDSYLLRRLETGLITEKNVTCILKSYQHVPRVEMLCLSFLKRNGMKVPINDCSELPKIILTKLEQFKQTRHCVPPQGTCCSSNGPSNISGDVKNVNLKFSTTQCNRLYLAEPMPTLLVFLRSLRKDLDASQRTGDLTLFIHDQEKDRVKSITLDSAVAVMTSKFFERMLSAGFEERGRNCIELLNPVTLNENDLINLVDLLYLTPPSRIDPWMNKKNKWNYIYRIADFYCLDIITAILEDKSVD</sequence>
<dbReference type="GeneID" id="68113405"/>
<protein>
    <recommendedName>
        <fullName evidence="6">BTB domain-containing protein</fullName>
    </recommendedName>
</protein>
<proteinExistence type="predicted"/>
<gene>
    <name evidence="4" type="ORF">FDP41_006187</name>
</gene>
<dbReference type="InterPro" id="IPR052637">
    <property type="entry name" value="KLHDC3-like"/>
</dbReference>
<dbReference type="Gene3D" id="3.30.710.10">
    <property type="entry name" value="Potassium Channel Kv1.1, Chain A"/>
    <property type="match status" value="1"/>
</dbReference>
<evidence type="ECO:0000313" key="5">
    <source>
        <dbReference type="Proteomes" id="UP000444721"/>
    </source>
</evidence>
<comment type="caution">
    <text evidence="4">The sequence shown here is derived from an EMBL/GenBank/DDBJ whole genome shotgun (WGS) entry which is preliminary data.</text>
</comment>
<dbReference type="OrthoDB" id="432528at2759"/>
<dbReference type="InterPro" id="IPR006652">
    <property type="entry name" value="Kelch_1"/>
</dbReference>
<dbReference type="EMBL" id="VFQX01000051">
    <property type="protein sequence ID" value="KAF0974713.1"/>
    <property type="molecule type" value="Genomic_DNA"/>
</dbReference>
<keyword evidence="5" id="KW-1185">Reference proteome</keyword>
<evidence type="ECO:0000256" key="3">
    <source>
        <dbReference type="SAM" id="MobiDB-lite"/>
    </source>
</evidence>
<dbReference type="PANTHER" id="PTHR46461:SF1">
    <property type="entry name" value="KELCH DOMAIN-CONTAINING PROTEIN 3"/>
    <property type="match status" value="1"/>
</dbReference>
<dbReference type="RefSeq" id="XP_044559426.1">
    <property type="nucleotide sequence ID" value="XM_044709794.1"/>
</dbReference>
<dbReference type="Proteomes" id="UP000444721">
    <property type="component" value="Unassembled WGS sequence"/>
</dbReference>
<dbReference type="GO" id="GO:0005737">
    <property type="term" value="C:cytoplasm"/>
    <property type="evidence" value="ECO:0007669"/>
    <property type="project" value="TreeGrafter"/>
</dbReference>
<evidence type="ECO:0000256" key="2">
    <source>
        <dbReference type="ARBA" id="ARBA00022737"/>
    </source>
</evidence>
<organism evidence="4 5">
    <name type="scientific">Naegleria fowleri</name>
    <name type="common">Brain eating amoeba</name>
    <dbReference type="NCBI Taxonomy" id="5763"/>
    <lineage>
        <taxon>Eukaryota</taxon>
        <taxon>Discoba</taxon>
        <taxon>Heterolobosea</taxon>
        <taxon>Tetramitia</taxon>
        <taxon>Eutetramitia</taxon>
        <taxon>Vahlkampfiidae</taxon>
        <taxon>Naegleria</taxon>
    </lineage>
</organism>
<name>A0A6A5B8Y9_NAEFO</name>
<dbReference type="AlphaFoldDB" id="A0A6A5B8Y9"/>
<dbReference type="PANTHER" id="PTHR46461">
    <property type="entry name" value="KELCH DOMAIN-CONTAINING PROTEIN 3"/>
    <property type="match status" value="1"/>
</dbReference>
<dbReference type="SUPFAM" id="SSF117281">
    <property type="entry name" value="Kelch motif"/>
    <property type="match status" value="1"/>
</dbReference>
<keyword evidence="1" id="KW-0880">Kelch repeat</keyword>
<dbReference type="OMA" id="EYNTDQY"/>
<dbReference type="VEuPathDB" id="AmoebaDB:NfTy_077630"/>
<dbReference type="VEuPathDB" id="AmoebaDB:NF0021400"/>
<dbReference type="VEuPathDB" id="AmoebaDB:NF0021410"/>
<dbReference type="VEuPathDB" id="AmoebaDB:FDP41_006187"/>
<evidence type="ECO:0000313" key="4">
    <source>
        <dbReference type="EMBL" id="KAF0974713.1"/>
    </source>
</evidence>
<feature type="region of interest" description="Disordered" evidence="3">
    <location>
        <begin position="209"/>
        <end position="243"/>
    </location>
</feature>
<reference evidence="4 5" key="1">
    <citation type="journal article" date="2019" name="Sci. Rep.">
        <title>Nanopore sequencing improves the draft genome of the human pathogenic amoeba Naegleria fowleri.</title>
        <authorList>
            <person name="Liechti N."/>
            <person name="Schurch N."/>
            <person name="Bruggmann R."/>
            <person name="Wittwer M."/>
        </authorList>
    </citation>
    <scope>NUCLEOTIDE SEQUENCE [LARGE SCALE GENOMIC DNA]</scope>
    <source>
        <strain evidence="4 5">ATCC 30894</strain>
    </source>
</reference>
<dbReference type="Pfam" id="PF24681">
    <property type="entry name" value="Kelch_KLHDC2_KLHL20_DRC7"/>
    <property type="match status" value="1"/>
</dbReference>
<dbReference type="Gene3D" id="2.120.10.80">
    <property type="entry name" value="Kelch-type beta propeller"/>
    <property type="match status" value="2"/>
</dbReference>
<evidence type="ECO:0008006" key="6">
    <source>
        <dbReference type="Google" id="ProtNLM"/>
    </source>
</evidence>
<dbReference type="GO" id="GO:0003682">
    <property type="term" value="F:chromatin binding"/>
    <property type="evidence" value="ECO:0007669"/>
    <property type="project" value="InterPro"/>
</dbReference>
<dbReference type="InterPro" id="IPR011043">
    <property type="entry name" value="Gal_Oxase/kelch_b-propeller"/>
</dbReference>
<dbReference type="SUPFAM" id="SSF50965">
    <property type="entry name" value="Galactose oxidase, central domain"/>
    <property type="match status" value="1"/>
</dbReference>
<dbReference type="Pfam" id="PF01344">
    <property type="entry name" value="Kelch_1"/>
    <property type="match status" value="1"/>
</dbReference>
<dbReference type="InterPro" id="IPR015915">
    <property type="entry name" value="Kelch-typ_b-propeller"/>
</dbReference>